<dbReference type="Gene3D" id="3.40.1440.60">
    <property type="entry name" value="PriA, 3(prime) DNA-binding domain"/>
    <property type="match status" value="1"/>
</dbReference>
<keyword evidence="6 12" id="KW-0347">Helicase</keyword>
<sequence length="717" mass="77463">MKHETSCLQVAIFAPLRRIFSYACPASGPLPAGVRVRVPFASGNRIAMVLGMGPCPPGVEVKDIQAVLDSTPILDPALQRLIAFGAAYYQHAIGDVWATALPAALRKGQPLPDIAASYHLSAAGCAALQRVRGKRQRALLDALQTDGMLAPATLEAGLRPALREAVRRGWAQAVAAPIPALRCSNSPFHLHQEQQAAVAVLRAAQGFSPILLQGVTGSGKTEVYLETLRPRLEAGGQALVLVPEISLTPQLLDRFAQRFGEEQVAALHSGQSDGERLRTWAAAREGRLRVIIGTRSAVFVPLPRLAMIVVDEEHDPSFKQQTGWHYSARDLAIQRARLEGCPIVLGSATPSLESLHNVDLGRYRTIHLRQRAGGAQAPAIALLPLRRQGLQGGLSGPLLGACAATLAAGNQVLLFLNRRGYAPALLCHDCGHVFHCPRCAAALIWHRRDARLRCHHCGHEERLPRNCPQCGSAALISAGQGTEQLEDVLRERFPDTPIWRVDRDALRGREALENVVREVRRDEPAILVGTQILAKGHHFPAVTLVGIVNTDQGLFSADFRAPERLLQTVLQVAGRAGRAERPGRVLLQTHHPEHPLLQALLQGDYSAPAAALLAERVAAGLPPATALAVLRAEAHQRSRVEAFLQGAAALAPAGLEVSGPLPSLLERRAGFERAELWAQAGTRAVLQRLLSAWLQALEALPQARQVRWQIDVDPLSF</sequence>
<feature type="domain" description="Helicase ATP-binding" evidence="13">
    <location>
        <begin position="201"/>
        <end position="368"/>
    </location>
</feature>
<dbReference type="GO" id="GO:1990077">
    <property type="term" value="C:primosome complex"/>
    <property type="evidence" value="ECO:0007669"/>
    <property type="project" value="UniProtKB-UniRule"/>
</dbReference>
<keyword evidence="2 12" id="KW-0235">DNA replication</keyword>
<name>A0A3M8QVL4_9PROT</name>
<evidence type="ECO:0000256" key="9">
    <source>
        <dbReference type="ARBA" id="ARBA00023125"/>
    </source>
</evidence>
<dbReference type="GO" id="GO:0006302">
    <property type="term" value="P:double-strand break repair"/>
    <property type="evidence" value="ECO:0007669"/>
    <property type="project" value="InterPro"/>
</dbReference>
<dbReference type="SMART" id="SM00490">
    <property type="entry name" value="HELICc"/>
    <property type="match status" value="1"/>
</dbReference>
<dbReference type="Pfam" id="PF17764">
    <property type="entry name" value="PriA_3primeBD"/>
    <property type="match status" value="1"/>
</dbReference>
<dbReference type="GO" id="GO:0003677">
    <property type="term" value="F:DNA binding"/>
    <property type="evidence" value="ECO:0007669"/>
    <property type="project" value="UniProtKB-UniRule"/>
</dbReference>
<dbReference type="GO" id="GO:0006269">
    <property type="term" value="P:DNA replication, synthesis of primer"/>
    <property type="evidence" value="ECO:0007669"/>
    <property type="project" value="UniProtKB-KW"/>
</dbReference>
<keyword evidence="10 12" id="KW-0413">Isomerase</keyword>
<dbReference type="GO" id="GO:0006310">
    <property type="term" value="P:DNA recombination"/>
    <property type="evidence" value="ECO:0007669"/>
    <property type="project" value="InterPro"/>
</dbReference>
<gene>
    <name evidence="12" type="primary">priA</name>
    <name evidence="14" type="ORF">EC580_09510</name>
</gene>
<organism evidence="14">
    <name type="scientific">Acidithiobacillus sulfuriphilus</name>
    <dbReference type="NCBI Taxonomy" id="1867749"/>
    <lineage>
        <taxon>Bacteria</taxon>
        <taxon>Pseudomonadati</taxon>
        <taxon>Pseudomonadota</taxon>
        <taxon>Acidithiobacillia</taxon>
        <taxon>Acidithiobacillales</taxon>
        <taxon>Acidithiobacillaceae</taxon>
        <taxon>Acidithiobacillus</taxon>
    </lineage>
</organism>
<dbReference type="InterPro" id="IPR042115">
    <property type="entry name" value="PriA_3primeBD_sf"/>
</dbReference>
<dbReference type="CDD" id="cd17929">
    <property type="entry name" value="DEXHc_priA"/>
    <property type="match status" value="1"/>
</dbReference>
<evidence type="ECO:0000313" key="14">
    <source>
        <dbReference type="EMBL" id="RNF60298.1"/>
    </source>
</evidence>
<dbReference type="InterPro" id="IPR005259">
    <property type="entry name" value="PriA"/>
</dbReference>
<dbReference type="Pfam" id="PF00270">
    <property type="entry name" value="DEAD"/>
    <property type="match status" value="1"/>
</dbReference>
<comment type="catalytic activity">
    <reaction evidence="12">
        <text>Couples ATP hydrolysis with the unwinding of duplex DNA by translocating in the 3'-5' direction.</text>
        <dbReference type="EC" id="5.6.2.4"/>
    </reaction>
</comment>
<dbReference type="FunFam" id="3.40.50.300:FF:000489">
    <property type="entry name" value="Primosome assembly protein PriA"/>
    <property type="match status" value="1"/>
</dbReference>
<dbReference type="GO" id="GO:0008270">
    <property type="term" value="F:zinc ion binding"/>
    <property type="evidence" value="ECO:0007669"/>
    <property type="project" value="UniProtKB-UniRule"/>
</dbReference>
<feature type="binding site" evidence="12">
    <location>
        <position position="467"/>
    </location>
    <ligand>
        <name>Zn(2+)</name>
        <dbReference type="ChEBI" id="CHEBI:29105"/>
        <label>1</label>
    </ligand>
</feature>
<comment type="cofactor">
    <cofactor evidence="12">
        <name>Zn(2+)</name>
        <dbReference type="ChEBI" id="CHEBI:29105"/>
    </cofactor>
    <text evidence="12">Binds 2 zinc ions per subunit.</text>
</comment>
<dbReference type="NCBIfam" id="NF004067">
    <property type="entry name" value="PRK05580.1-4"/>
    <property type="match status" value="1"/>
</dbReference>
<keyword evidence="1 12" id="KW-0639">Primosome</keyword>
<evidence type="ECO:0000256" key="1">
    <source>
        <dbReference type="ARBA" id="ARBA00022515"/>
    </source>
</evidence>
<dbReference type="SUPFAM" id="SSF52540">
    <property type="entry name" value="P-loop containing nucleoside triphosphate hydrolases"/>
    <property type="match status" value="2"/>
</dbReference>
<comment type="function">
    <text evidence="12">Initiates the restart of stalled replication forks, which reloads the replicative helicase on sites other than the origin of replication. Recognizes and binds to abandoned replication forks and remodels them to uncover a helicase loading site. Promotes assembly of the primosome at these replication forks.</text>
</comment>
<dbReference type="GO" id="GO:0043138">
    <property type="term" value="F:3'-5' DNA helicase activity"/>
    <property type="evidence" value="ECO:0007669"/>
    <property type="project" value="UniProtKB-EC"/>
</dbReference>
<protein>
    <recommendedName>
        <fullName evidence="12">Replication restart protein PriA</fullName>
    </recommendedName>
    <alternativeName>
        <fullName evidence="12">ATP-dependent DNA helicase PriA</fullName>
        <ecNumber evidence="12">5.6.2.4</ecNumber>
    </alternativeName>
    <alternativeName>
        <fullName evidence="12">DNA 3'-5' helicase PriA</fullName>
    </alternativeName>
</protein>
<dbReference type="Gene3D" id="3.40.50.300">
    <property type="entry name" value="P-loop containing nucleotide triphosphate hydrolases"/>
    <property type="match status" value="2"/>
</dbReference>
<dbReference type="InterPro" id="IPR041236">
    <property type="entry name" value="PriA_C"/>
</dbReference>
<evidence type="ECO:0000256" key="4">
    <source>
        <dbReference type="ARBA" id="ARBA00022741"/>
    </source>
</evidence>
<keyword evidence="3 12" id="KW-0479">Metal-binding</keyword>
<evidence type="ECO:0000256" key="10">
    <source>
        <dbReference type="ARBA" id="ARBA00023235"/>
    </source>
</evidence>
<dbReference type="InterPro" id="IPR041222">
    <property type="entry name" value="PriA_3primeBD"/>
</dbReference>
<dbReference type="Pfam" id="PF18074">
    <property type="entry name" value="PriA_C"/>
    <property type="match status" value="1"/>
</dbReference>
<comment type="caution">
    <text evidence="14">The sequence shown here is derived from an EMBL/GenBank/DDBJ whole genome shotgun (WGS) entry which is preliminary data.</text>
</comment>
<dbReference type="PANTHER" id="PTHR30580:SF0">
    <property type="entry name" value="PRIMOSOMAL PROTEIN N"/>
    <property type="match status" value="1"/>
</dbReference>
<comment type="similarity">
    <text evidence="12">Belongs to the helicase family. PriA subfamily.</text>
</comment>
<evidence type="ECO:0000256" key="8">
    <source>
        <dbReference type="ARBA" id="ARBA00022840"/>
    </source>
</evidence>
<evidence type="ECO:0000256" key="11">
    <source>
        <dbReference type="ARBA" id="ARBA00048988"/>
    </source>
</evidence>
<feature type="binding site" evidence="12">
    <location>
        <position position="427"/>
    </location>
    <ligand>
        <name>Zn(2+)</name>
        <dbReference type="ChEBI" id="CHEBI:29105"/>
        <label>1</label>
    </ligand>
</feature>
<dbReference type="Pfam" id="PF00271">
    <property type="entry name" value="Helicase_C"/>
    <property type="match status" value="1"/>
</dbReference>
<dbReference type="OrthoDB" id="5287268at2"/>
<dbReference type="EMBL" id="RIZI01000176">
    <property type="protein sequence ID" value="RNF60298.1"/>
    <property type="molecule type" value="Genomic_DNA"/>
</dbReference>
<dbReference type="GO" id="GO:0005524">
    <property type="term" value="F:ATP binding"/>
    <property type="evidence" value="ECO:0007669"/>
    <property type="project" value="UniProtKB-UniRule"/>
</dbReference>
<evidence type="ECO:0000259" key="13">
    <source>
        <dbReference type="PROSITE" id="PS51192"/>
    </source>
</evidence>
<feature type="binding site" evidence="12">
    <location>
        <position position="454"/>
    </location>
    <ligand>
        <name>Zn(2+)</name>
        <dbReference type="ChEBI" id="CHEBI:29105"/>
        <label>2</label>
    </ligand>
</feature>
<feature type="binding site" evidence="12">
    <location>
        <position position="470"/>
    </location>
    <ligand>
        <name>Zn(2+)</name>
        <dbReference type="ChEBI" id="CHEBI:29105"/>
        <label>1</label>
    </ligand>
</feature>
<keyword evidence="7 12" id="KW-0862">Zinc</keyword>
<dbReference type="CDD" id="cd18804">
    <property type="entry name" value="SF2_C_priA"/>
    <property type="match status" value="1"/>
</dbReference>
<evidence type="ECO:0000256" key="7">
    <source>
        <dbReference type="ARBA" id="ARBA00022833"/>
    </source>
</evidence>
<feature type="binding site" evidence="12">
    <location>
        <position position="457"/>
    </location>
    <ligand>
        <name>Zn(2+)</name>
        <dbReference type="ChEBI" id="CHEBI:29105"/>
        <label>2</label>
    </ligand>
</feature>
<dbReference type="PANTHER" id="PTHR30580">
    <property type="entry name" value="PRIMOSOMAL PROTEIN N"/>
    <property type="match status" value="1"/>
</dbReference>
<dbReference type="HAMAP" id="MF_00983">
    <property type="entry name" value="PriA"/>
    <property type="match status" value="1"/>
</dbReference>
<feature type="binding site" evidence="12">
    <location>
        <position position="436"/>
    </location>
    <ligand>
        <name>Zn(2+)</name>
        <dbReference type="ChEBI" id="CHEBI:29105"/>
        <label>2</label>
    </ligand>
</feature>
<feature type="binding site" evidence="12">
    <location>
        <position position="439"/>
    </location>
    <ligand>
        <name>Zn(2+)</name>
        <dbReference type="ChEBI" id="CHEBI:29105"/>
        <label>2</label>
    </ligand>
</feature>
<feature type="binding site" evidence="12">
    <location>
        <position position="430"/>
    </location>
    <ligand>
        <name>Zn(2+)</name>
        <dbReference type="ChEBI" id="CHEBI:29105"/>
        <label>1</label>
    </ligand>
</feature>
<keyword evidence="5 12" id="KW-0378">Hydrolase</keyword>
<dbReference type="RefSeq" id="WP_123104469.1">
    <property type="nucleotide sequence ID" value="NZ_CP127527.1"/>
</dbReference>
<dbReference type="InterPro" id="IPR014001">
    <property type="entry name" value="Helicase_ATP-bd"/>
</dbReference>
<evidence type="ECO:0000256" key="5">
    <source>
        <dbReference type="ARBA" id="ARBA00022801"/>
    </source>
</evidence>
<dbReference type="AlphaFoldDB" id="A0A3M8QVL4"/>
<dbReference type="PROSITE" id="PS51192">
    <property type="entry name" value="HELICASE_ATP_BIND_1"/>
    <property type="match status" value="1"/>
</dbReference>
<dbReference type="GO" id="GO:0016887">
    <property type="term" value="F:ATP hydrolysis activity"/>
    <property type="evidence" value="ECO:0007669"/>
    <property type="project" value="RHEA"/>
</dbReference>
<evidence type="ECO:0000256" key="3">
    <source>
        <dbReference type="ARBA" id="ARBA00022723"/>
    </source>
</evidence>
<dbReference type="SMART" id="SM00487">
    <property type="entry name" value="DEXDc"/>
    <property type="match status" value="1"/>
</dbReference>
<dbReference type="InterPro" id="IPR011545">
    <property type="entry name" value="DEAD/DEAH_box_helicase_dom"/>
</dbReference>
<dbReference type="Pfam" id="PF18319">
    <property type="entry name" value="Zn_ribbon_PriA"/>
    <property type="match status" value="1"/>
</dbReference>
<evidence type="ECO:0000256" key="12">
    <source>
        <dbReference type="HAMAP-Rule" id="MF_00983"/>
    </source>
</evidence>
<comment type="catalytic activity">
    <reaction evidence="11 12">
        <text>ATP + H2O = ADP + phosphate + H(+)</text>
        <dbReference type="Rhea" id="RHEA:13065"/>
        <dbReference type="ChEBI" id="CHEBI:15377"/>
        <dbReference type="ChEBI" id="CHEBI:15378"/>
        <dbReference type="ChEBI" id="CHEBI:30616"/>
        <dbReference type="ChEBI" id="CHEBI:43474"/>
        <dbReference type="ChEBI" id="CHEBI:456216"/>
        <dbReference type="EC" id="5.6.2.4"/>
    </reaction>
</comment>
<dbReference type="InterPro" id="IPR040498">
    <property type="entry name" value="PriA_CRR"/>
</dbReference>
<keyword evidence="9 12" id="KW-0238">DNA-binding</keyword>
<keyword evidence="8 12" id="KW-0067">ATP-binding</keyword>
<dbReference type="InterPro" id="IPR001650">
    <property type="entry name" value="Helicase_C-like"/>
</dbReference>
<keyword evidence="4 12" id="KW-0547">Nucleotide-binding</keyword>
<proteinExistence type="inferred from homology"/>
<dbReference type="InterPro" id="IPR027417">
    <property type="entry name" value="P-loop_NTPase"/>
</dbReference>
<dbReference type="EC" id="5.6.2.4" evidence="12"/>
<evidence type="ECO:0000256" key="2">
    <source>
        <dbReference type="ARBA" id="ARBA00022705"/>
    </source>
</evidence>
<dbReference type="NCBIfam" id="TIGR00595">
    <property type="entry name" value="priA"/>
    <property type="match status" value="1"/>
</dbReference>
<comment type="subunit">
    <text evidence="12">Component of the replication restart primosome.</text>
</comment>
<reference evidence="14" key="1">
    <citation type="submission" date="2018-10" db="EMBL/GenBank/DDBJ databases">
        <title>Acidithiobacillus sulfuriphilus sp. nov.: an extremely acidophilic sulfur-oxidizing chemolithotroph isolated from a neutral pH environment.</title>
        <authorList>
            <person name="Falagan C."/>
            <person name="Moya-Beltran A."/>
            <person name="Quatrini R."/>
            <person name="Johnson D.B."/>
        </authorList>
    </citation>
    <scope>NUCLEOTIDE SEQUENCE [LARGE SCALE GENOMIC DNA]</scope>
    <source>
        <strain evidence="14">CJ-2</strain>
    </source>
</reference>
<dbReference type="GO" id="GO:0006270">
    <property type="term" value="P:DNA replication initiation"/>
    <property type="evidence" value="ECO:0007669"/>
    <property type="project" value="TreeGrafter"/>
</dbReference>
<evidence type="ECO:0000256" key="6">
    <source>
        <dbReference type="ARBA" id="ARBA00022806"/>
    </source>
</evidence>
<accession>A0A3M8QVL4</accession>